<reference evidence="4" key="1">
    <citation type="submission" date="2014-01" db="EMBL/GenBank/DDBJ databases">
        <title>The Genome Sequence of Anopheles farauti FAR1 (V2).</title>
        <authorList>
            <consortium name="The Broad Institute Genomics Platform"/>
            <person name="Neafsey D.E."/>
            <person name="Besansky N."/>
            <person name="Howell P."/>
            <person name="Walton C."/>
            <person name="Young S.K."/>
            <person name="Zeng Q."/>
            <person name="Gargeya S."/>
            <person name="Fitzgerald M."/>
            <person name="Haas B."/>
            <person name="Abouelleil A."/>
            <person name="Allen A.W."/>
            <person name="Alvarado L."/>
            <person name="Arachchi H.M."/>
            <person name="Berlin A.M."/>
            <person name="Chapman S.B."/>
            <person name="Gainer-Dewar J."/>
            <person name="Goldberg J."/>
            <person name="Griggs A."/>
            <person name="Gujja S."/>
            <person name="Hansen M."/>
            <person name="Howarth C."/>
            <person name="Imamovic A."/>
            <person name="Ireland A."/>
            <person name="Larimer J."/>
            <person name="McCowan C."/>
            <person name="Murphy C."/>
            <person name="Pearson M."/>
            <person name="Poon T.W."/>
            <person name="Priest M."/>
            <person name="Roberts A."/>
            <person name="Saif S."/>
            <person name="Shea T."/>
            <person name="Sisk P."/>
            <person name="Sykes S."/>
            <person name="Wortman J."/>
            <person name="Nusbaum C."/>
            <person name="Birren B."/>
        </authorList>
    </citation>
    <scope>NUCLEOTIDE SEQUENCE [LARGE SCALE GENOMIC DNA]</scope>
    <source>
        <strain evidence="4">FAR1</strain>
    </source>
</reference>
<feature type="compositionally biased region" description="Polar residues" evidence="1">
    <location>
        <begin position="587"/>
        <end position="608"/>
    </location>
</feature>
<feature type="compositionally biased region" description="Polar residues" evidence="1">
    <location>
        <begin position="530"/>
        <end position="561"/>
    </location>
</feature>
<dbReference type="InterPro" id="IPR032446">
    <property type="entry name" value="SCAPER_N"/>
</dbReference>
<dbReference type="Pfam" id="PF16501">
    <property type="entry name" value="SCAPER_N"/>
    <property type="match status" value="1"/>
</dbReference>
<name>A0A182QUD6_9DIPT</name>
<feature type="region of interest" description="Disordered" evidence="1">
    <location>
        <begin position="1"/>
        <end position="69"/>
    </location>
</feature>
<feature type="compositionally biased region" description="Basic and acidic residues" evidence="1">
    <location>
        <begin position="1"/>
        <end position="22"/>
    </location>
</feature>
<dbReference type="Proteomes" id="UP000075886">
    <property type="component" value="Unassembled WGS sequence"/>
</dbReference>
<accession>A0A182QUD6</accession>
<sequence>MDNRKYFNQEGKEAKNFYHLSDDGGESQRSPPKRPIGIRPRSIQSHVSQRQKSLSKTGPRVRSASTGRDKKSELQARYWAFLFGNLQRSVNEIYQTVECYENLSSCKEAILVLENYIRDFKALAEWFKVSWDYEATPLPQRPHSLAWEVRKSNPVPQSLSKKGTSGKSRPEPTLSDEQPGACNYGTIDVYVLKLDQYTQTNLEDENLTLAEYLEKYENGQRCKGPIADDVKNGEKEILSSEIKQSSDPGLEEKPTNGVNDAKVEQVAQKGTSKNVSVVNTAVTKTIGSARGAAKPTAVAKVVGIRGNVVRQPVQPGLVRKSATASGLSQASVKIATNLPAKSATMSNMSSNAPLKNRNGIKPMCVLKAGSGTGSRIMAGNNLPGIASRLSVRSKTMIEVTSTGRSKGLAFVHDDPHRRSTAKLSFESNRSKEEIYSSSSTLKASTDRLGSRNSITSGASTVKQTSQAQTKAIDRRSEPKSMPSSDVTNNDGWYTVKTKRRSSLLWATRFNQPTGYASLPTLALLDENATNSRTTPERNGSQIASKQNAKTNDTGTESNHTQRASKRAMEKSSKPSLPTKTSVAKVNEPSTLSILPSKNVKQSSTQSTKPIPAVGEPYASKNSQHLTAPLAGRGSVSRQKSDLTGLKLKTLHKEFLRSEKLKSKHAEQRPTDVAAVTVEGLKSNVESNCRLLKGLGCSLADGDNVGHLNMVDMNIQTHIGNSAIDSLYASCLDESSDLLCTAKGSMVHYTDLPSQSTSDDQEEQERDDMESDEDQRKLLEEQESLEAQIRELENTEIDFDTETDETDCEAIIDFEDTDGTAESGTERQNTVTGGGDDNDEEITLEMRYEEVLAEMDWVDRARTLDTLKAIVARHPGRAQQLHAKLSSPSRRRSLHETLKKYQAKQSRALEKRQALQKEKAQKIQHLLARVEDVKAAKQCLIEKKRLRMEERLQRAAENRTQYLKDKIKKAHDEEEKLREIAFIKNLEAQNKRLDFLESCKEQEVRLQDLETERQKRAEEKAAKEAAVERRRQEIEQERQKKLQQMSENRREREKRVGKMQEQKERERQALAREKARDREERLLALQQQKLATAEELQRKIIQKQQESARRHEENIEQIRQRAVELATIPSRSVDELRNEEHDEDTSSVSEKESSHDGIANPVPKVNKKKVKRLRQKLAAAAEEYLSELSPLQSAIRKQSQVPRLLSTIAKGGSGMLGVERPIGQLLRLIAKAEVADFQSLWLLDGLSTIATVIETGLSPGTDISKNPSPKQATHPKIAERLPDLLSYIVSIGLVESLVRRIEKVHESIENQTSLVLSLLASLGLLTKLIEICPKGSDTTKLILTARTTELFGTISLLYAAVVPVGESIPPRTTSLAAATFNLLVTFANLNVEAFQAVLIEQDLSLKFLDVISILLQYCVPKADVKSETQTVIIDLIATLGFFCANNKINQDLLTSDQYTCVIKNFAKLPKQFDVITYPTLVTITHDNPSARAVVSRDFNVELLDEFKRSDMAKKNRILSLLV</sequence>
<feature type="compositionally biased region" description="Basic and acidic residues" evidence="1">
    <location>
        <begin position="1016"/>
        <end position="1039"/>
    </location>
</feature>
<reference evidence="3" key="2">
    <citation type="submission" date="2020-05" db="UniProtKB">
        <authorList>
            <consortium name="EnsemblMetazoa"/>
        </authorList>
    </citation>
    <scope>IDENTIFICATION</scope>
    <source>
        <strain evidence="3">FAR1</strain>
    </source>
</reference>
<dbReference type="PANTHER" id="PTHR31434">
    <property type="entry name" value="S PHASE CYCLIN A-ASSOCIATED PROTEIN IN THE ENDOPLASMIC RETICULUM"/>
    <property type="match status" value="1"/>
</dbReference>
<dbReference type="PANTHER" id="PTHR31434:SF2">
    <property type="entry name" value="S PHASE CYCLIN A-ASSOCIATED PROTEIN IN THE ENDOPLASMIC RETICULUM"/>
    <property type="match status" value="1"/>
</dbReference>
<dbReference type="VEuPathDB" id="VectorBase:AFAF017054"/>
<organism evidence="3 4">
    <name type="scientific">Anopheles farauti</name>
    <dbReference type="NCBI Taxonomy" id="69004"/>
    <lineage>
        <taxon>Eukaryota</taxon>
        <taxon>Metazoa</taxon>
        <taxon>Ecdysozoa</taxon>
        <taxon>Arthropoda</taxon>
        <taxon>Hexapoda</taxon>
        <taxon>Insecta</taxon>
        <taxon>Pterygota</taxon>
        <taxon>Neoptera</taxon>
        <taxon>Endopterygota</taxon>
        <taxon>Diptera</taxon>
        <taxon>Nematocera</taxon>
        <taxon>Culicoidea</taxon>
        <taxon>Culicidae</taxon>
        <taxon>Anophelinae</taxon>
        <taxon>Anopheles</taxon>
    </lineage>
</organism>
<feature type="compositionally biased region" description="Polar residues" evidence="1">
    <location>
        <begin position="154"/>
        <end position="167"/>
    </location>
</feature>
<evidence type="ECO:0000256" key="1">
    <source>
        <dbReference type="SAM" id="MobiDB-lite"/>
    </source>
</evidence>
<evidence type="ECO:0000313" key="3">
    <source>
        <dbReference type="EnsemblMetazoa" id="AFAF017054-PA"/>
    </source>
</evidence>
<feature type="compositionally biased region" description="Acidic residues" evidence="1">
    <location>
        <begin position="758"/>
        <end position="772"/>
    </location>
</feature>
<feature type="compositionally biased region" description="Polar residues" evidence="1">
    <location>
        <begin position="42"/>
        <end position="56"/>
    </location>
</feature>
<keyword evidence="4" id="KW-1185">Reference proteome</keyword>
<feature type="region of interest" description="Disordered" evidence="1">
    <location>
        <begin position="1129"/>
        <end position="1161"/>
    </location>
</feature>
<feature type="domain" description="S phase cyclin A-associated protein in the endoplasmic reticulum N-terminal" evidence="2">
    <location>
        <begin position="65"/>
        <end position="159"/>
    </location>
</feature>
<dbReference type="EMBL" id="AXCN02001858">
    <property type="status" value="NOT_ANNOTATED_CDS"/>
    <property type="molecule type" value="Genomic_DNA"/>
</dbReference>
<protein>
    <recommendedName>
        <fullName evidence="2">S phase cyclin A-associated protein in the endoplasmic reticulum N-terminal domain-containing protein</fullName>
    </recommendedName>
</protein>
<proteinExistence type="predicted"/>
<feature type="compositionally biased region" description="Polar residues" evidence="1">
    <location>
        <begin position="450"/>
        <end position="469"/>
    </location>
</feature>
<feature type="compositionally biased region" description="Polar residues" evidence="1">
    <location>
        <begin position="819"/>
        <end position="830"/>
    </location>
</feature>
<dbReference type="EnsemblMetazoa" id="AFAF017054-RA">
    <property type="protein sequence ID" value="AFAF017054-PA"/>
    <property type="gene ID" value="AFAF017054"/>
</dbReference>
<evidence type="ECO:0000313" key="4">
    <source>
        <dbReference type="Proteomes" id="UP000075886"/>
    </source>
</evidence>
<feature type="region of interest" description="Disordered" evidence="1">
    <location>
        <begin position="1016"/>
        <end position="1074"/>
    </location>
</feature>
<evidence type="ECO:0000259" key="2">
    <source>
        <dbReference type="Pfam" id="PF16501"/>
    </source>
</evidence>
<feature type="region of interest" description="Disordered" evidence="1">
    <location>
        <begin position="813"/>
        <end position="838"/>
    </location>
</feature>
<dbReference type="STRING" id="69004.A0A182QUD6"/>
<feature type="region of interest" description="Disordered" evidence="1">
    <location>
        <begin position="749"/>
        <end position="774"/>
    </location>
</feature>
<feature type="region of interest" description="Disordered" evidence="1">
    <location>
        <begin position="530"/>
        <end position="610"/>
    </location>
</feature>
<feature type="region of interest" description="Disordered" evidence="1">
    <location>
        <begin position="434"/>
        <end position="492"/>
    </location>
</feature>
<feature type="region of interest" description="Disordered" evidence="1">
    <location>
        <begin position="152"/>
        <end position="180"/>
    </location>
</feature>
<feature type="compositionally biased region" description="Basic and acidic residues" evidence="1">
    <location>
        <begin position="1046"/>
        <end position="1074"/>
    </location>
</feature>
<feature type="compositionally biased region" description="Polar residues" evidence="1">
    <location>
        <begin position="481"/>
        <end position="491"/>
    </location>
</feature>